<dbReference type="EMBL" id="DS027045">
    <property type="protein sequence ID" value="EAW14086.1"/>
    <property type="molecule type" value="Genomic_DNA"/>
</dbReference>
<evidence type="ECO:0000256" key="1">
    <source>
        <dbReference type="SAM" id="Phobius"/>
    </source>
</evidence>
<dbReference type="HOGENOM" id="CLU_1895688_0_0_1"/>
<gene>
    <name evidence="2" type="ORF">ACLA_071190</name>
</gene>
<protein>
    <submittedName>
        <fullName evidence="2">Uncharacterized protein</fullName>
    </submittedName>
</protein>
<reference evidence="2 3" key="1">
    <citation type="journal article" date="2008" name="PLoS Genet.">
        <title>Genomic islands in the pathogenic filamentous fungus Aspergillus fumigatus.</title>
        <authorList>
            <person name="Fedorova N.D."/>
            <person name="Khaldi N."/>
            <person name="Joardar V.S."/>
            <person name="Maiti R."/>
            <person name="Amedeo P."/>
            <person name="Anderson M.J."/>
            <person name="Crabtree J."/>
            <person name="Silva J.C."/>
            <person name="Badger J.H."/>
            <person name="Albarraq A."/>
            <person name="Angiuoli S."/>
            <person name="Bussey H."/>
            <person name="Bowyer P."/>
            <person name="Cotty P.J."/>
            <person name="Dyer P.S."/>
            <person name="Egan A."/>
            <person name="Galens K."/>
            <person name="Fraser-Liggett C.M."/>
            <person name="Haas B.J."/>
            <person name="Inman J.M."/>
            <person name="Kent R."/>
            <person name="Lemieux S."/>
            <person name="Malavazi I."/>
            <person name="Orvis J."/>
            <person name="Roemer T."/>
            <person name="Ronning C.M."/>
            <person name="Sundaram J.P."/>
            <person name="Sutton G."/>
            <person name="Turner G."/>
            <person name="Venter J.C."/>
            <person name="White O.R."/>
            <person name="Whitty B.R."/>
            <person name="Youngman P."/>
            <person name="Wolfe K.H."/>
            <person name="Goldman G.H."/>
            <person name="Wortman J.R."/>
            <person name="Jiang B."/>
            <person name="Denning D.W."/>
            <person name="Nierman W.C."/>
        </authorList>
    </citation>
    <scope>NUCLEOTIDE SEQUENCE [LARGE SCALE GENOMIC DNA]</scope>
    <source>
        <strain evidence="3">ATCC 1007 / CBS 513.65 / DSM 816 / NCTC 3887 / NRRL 1</strain>
    </source>
</reference>
<evidence type="ECO:0000313" key="2">
    <source>
        <dbReference type="EMBL" id="EAW14086.1"/>
    </source>
</evidence>
<dbReference type="Proteomes" id="UP000006701">
    <property type="component" value="Unassembled WGS sequence"/>
</dbReference>
<proteinExistence type="predicted"/>
<dbReference type="AlphaFoldDB" id="A1C6R5"/>
<dbReference type="VEuPathDB" id="FungiDB:ACLA_071190"/>
<dbReference type="KEGG" id="act:ACLA_071190"/>
<dbReference type="RefSeq" id="XP_001275512.1">
    <property type="nucleotide sequence ID" value="XM_001275511.1"/>
</dbReference>
<keyword evidence="3" id="KW-1185">Reference proteome</keyword>
<keyword evidence="1" id="KW-0472">Membrane</keyword>
<keyword evidence="1" id="KW-0812">Transmembrane</keyword>
<feature type="transmembrane region" description="Helical" evidence="1">
    <location>
        <begin position="44"/>
        <end position="66"/>
    </location>
</feature>
<dbReference type="GeneID" id="4708249"/>
<accession>A1C6R5</accession>
<name>A1C6R5_ASPCL</name>
<sequence>MPEAEQRHLDLSQKIIEVAATRLDALSGTQIDEHRRQGFTTEYYMLRVYLVVVMKALWMCAMNRVLKHFQTASTKRQHDGLKELSTLIDQRSFDALVLQLEILCKDGILDYDEYGETLDATLAAMRLEEAEIKM</sequence>
<keyword evidence="1" id="KW-1133">Transmembrane helix</keyword>
<evidence type="ECO:0000313" key="3">
    <source>
        <dbReference type="Proteomes" id="UP000006701"/>
    </source>
</evidence>
<organism evidence="2 3">
    <name type="scientific">Aspergillus clavatus (strain ATCC 1007 / CBS 513.65 / DSM 816 / NCTC 3887 / NRRL 1 / QM 1276 / 107)</name>
    <dbReference type="NCBI Taxonomy" id="344612"/>
    <lineage>
        <taxon>Eukaryota</taxon>
        <taxon>Fungi</taxon>
        <taxon>Dikarya</taxon>
        <taxon>Ascomycota</taxon>
        <taxon>Pezizomycotina</taxon>
        <taxon>Eurotiomycetes</taxon>
        <taxon>Eurotiomycetidae</taxon>
        <taxon>Eurotiales</taxon>
        <taxon>Aspergillaceae</taxon>
        <taxon>Aspergillus</taxon>
        <taxon>Aspergillus subgen. Fumigati</taxon>
    </lineage>
</organism>